<dbReference type="RefSeq" id="WP_012870895.1">
    <property type="nucleotide sequence ID" value="NC_013523.1"/>
</dbReference>
<dbReference type="InterPro" id="IPR036291">
    <property type="entry name" value="NAD(P)-bd_dom_sf"/>
</dbReference>
<accession>D1C7L5</accession>
<evidence type="ECO:0000256" key="4">
    <source>
        <dbReference type="ARBA" id="ARBA00023027"/>
    </source>
</evidence>
<feature type="domain" description="D-isomer specific 2-hydroxyacid dehydrogenase NAD-binding" evidence="7">
    <location>
        <begin position="113"/>
        <end position="286"/>
    </location>
</feature>
<dbReference type="AlphaFoldDB" id="D1C7L5"/>
<dbReference type="GO" id="GO:0016616">
    <property type="term" value="F:oxidoreductase activity, acting on the CH-OH group of donors, NAD or NADP as acceptor"/>
    <property type="evidence" value="ECO:0007669"/>
    <property type="project" value="InterPro"/>
</dbReference>
<dbReference type="InterPro" id="IPR006140">
    <property type="entry name" value="D-isomer_DH_NAD-bd"/>
</dbReference>
<evidence type="ECO:0000256" key="5">
    <source>
        <dbReference type="RuleBase" id="RU003719"/>
    </source>
</evidence>
<proteinExistence type="inferred from homology"/>
<dbReference type="eggNOG" id="COG1052">
    <property type="taxonomic scope" value="Bacteria"/>
</dbReference>
<protein>
    <submittedName>
        <fullName evidence="8">D-isomer specific 2-hydroxyacid dehydrogenase NAD-binding protein</fullName>
    </submittedName>
</protein>
<evidence type="ECO:0000259" key="6">
    <source>
        <dbReference type="Pfam" id="PF00389"/>
    </source>
</evidence>
<dbReference type="HOGENOM" id="CLU_019796_1_3_0"/>
<evidence type="ECO:0000256" key="3">
    <source>
        <dbReference type="ARBA" id="ARBA00023002"/>
    </source>
</evidence>
<dbReference type="EMBL" id="CP001823">
    <property type="protein sequence ID" value="ACZ37848.1"/>
    <property type="molecule type" value="Genomic_DNA"/>
</dbReference>
<dbReference type="Pfam" id="PF02826">
    <property type="entry name" value="2-Hacid_dh_C"/>
    <property type="match status" value="1"/>
</dbReference>
<dbReference type="PANTHER" id="PTHR42789:SF1">
    <property type="entry name" value="D-ISOMER SPECIFIC 2-HYDROXYACID DEHYDROGENASE FAMILY PROTEIN (AFU_ORTHOLOGUE AFUA_6G10090)"/>
    <property type="match status" value="1"/>
</dbReference>
<dbReference type="InterPro" id="IPR006139">
    <property type="entry name" value="D-isomer_2_OHA_DH_cat_dom"/>
</dbReference>
<dbReference type="PROSITE" id="PS00670">
    <property type="entry name" value="D_2_HYDROXYACID_DH_2"/>
    <property type="match status" value="1"/>
</dbReference>
<organism evidence="8 9">
    <name type="scientific">Sphaerobacter thermophilus (strain ATCC 49802 / DSM 20745 / KCCM 41009 / NCIMB 13125 / S 6022)</name>
    <dbReference type="NCBI Taxonomy" id="479434"/>
    <lineage>
        <taxon>Bacteria</taxon>
        <taxon>Pseudomonadati</taxon>
        <taxon>Thermomicrobiota</taxon>
        <taxon>Thermomicrobia</taxon>
        <taxon>Sphaerobacterales</taxon>
        <taxon>Sphaerobacterineae</taxon>
        <taxon>Sphaerobacteraceae</taxon>
        <taxon>Sphaerobacter</taxon>
    </lineage>
</organism>
<reference evidence="9" key="1">
    <citation type="submission" date="2009-11" db="EMBL/GenBank/DDBJ databases">
        <title>The complete chromosome 1 of Sphaerobacter thermophilus DSM 20745.</title>
        <authorList>
            <person name="Lucas S."/>
            <person name="Copeland A."/>
            <person name="Lapidus A."/>
            <person name="Glavina del Rio T."/>
            <person name="Dalin E."/>
            <person name="Tice H."/>
            <person name="Bruce D."/>
            <person name="Goodwin L."/>
            <person name="Pitluck S."/>
            <person name="Kyrpides N."/>
            <person name="Mavromatis K."/>
            <person name="Ivanova N."/>
            <person name="Mikhailova N."/>
            <person name="LaButti K.M."/>
            <person name="Clum A."/>
            <person name="Sun H.I."/>
            <person name="Brettin T."/>
            <person name="Detter J.C."/>
            <person name="Han C."/>
            <person name="Larimer F."/>
            <person name="Land M."/>
            <person name="Hauser L."/>
            <person name="Markowitz V."/>
            <person name="Cheng J.F."/>
            <person name="Hugenholtz P."/>
            <person name="Woyke T."/>
            <person name="Wu D."/>
            <person name="Steenblock K."/>
            <person name="Schneider S."/>
            <person name="Pukall R."/>
            <person name="Goeker M."/>
            <person name="Klenk H.P."/>
            <person name="Eisen J.A."/>
        </authorList>
    </citation>
    <scope>NUCLEOTIDE SEQUENCE [LARGE SCALE GENOMIC DNA]</scope>
    <source>
        <strain evidence="9">ATCC 49802 / DSM 20745 / S 6022</strain>
    </source>
</reference>
<dbReference type="GO" id="GO:0051287">
    <property type="term" value="F:NAD binding"/>
    <property type="evidence" value="ECO:0007669"/>
    <property type="project" value="InterPro"/>
</dbReference>
<comment type="similarity">
    <text evidence="1 5">Belongs to the D-isomer specific 2-hydroxyacid dehydrogenase family.</text>
</comment>
<dbReference type="Proteomes" id="UP000002027">
    <property type="component" value="Chromosome 1"/>
</dbReference>
<dbReference type="Pfam" id="PF00389">
    <property type="entry name" value="2-Hacid_dh"/>
    <property type="match status" value="1"/>
</dbReference>
<keyword evidence="3 5" id="KW-0560">Oxidoreductase</keyword>
<evidence type="ECO:0000313" key="9">
    <source>
        <dbReference type="Proteomes" id="UP000002027"/>
    </source>
</evidence>
<feature type="domain" description="D-isomer specific 2-hydroxyacid dehydrogenase catalytic" evidence="6">
    <location>
        <begin position="18"/>
        <end position="318"/>
    </location>
</feature>
<dbReference type="OrthoDB" id="9792971at2"/>
<dbReference type="InterPro" id="IPR050857">
    <property type="entry name" value="D-2-hydroxyacid_DH"/>
</dbReference>
<dbReference type="PROSITE" id="PS00065">
    <property type="entry name" value="D_2_HYDROXYACID_DH_1"/>
    <property type="match status" value="1"/>
</dbReference>
<dbReference type="SUPFAM" id="SSF51735">
    <property type="entry name" value="NAD(P)-binding Rossmann-fold domains"/>
    <property type="match status" value="1"/>
</dbReference>
<dbReference type="InParanoid" id="D1C7L5"/>
<keyword evidence="4" id="KW-0520">NAD</keyword>
<reference evidence="8 9" key="2">
    <citation type="journal article" date="2010" name="Stand. Genomic Sci.">
        <title>Complete genome sequence of Desulfohalobium retbaense type strain (HR(100)).</title>
        <authorList>
            <person name="Spring S."/>
            <person name="Nolan M."/>
            <person name="Lapidus A."/>
            <person name="Glavina Del Rio T."/>
            <person name="Copeland A."/>
            <person name="Tice H."/>
            <person name="Cheng J.F."/>
            <person name="Lucas S."/>
            <person name="Land M."/>
            <person name="Chen F."/>
            <person name="Bruce D."/>
            <person name="Goodwin L."/>
            <person name="Pitluck S."/>
            <person name="Ivanova N."/>
            <person name="Mavromatis K."/>
            <person name="Mikhailova N."/>
            <person name="Pati A."/>
            <person name="Chen A."/>
            <person name="Palaniappan K."/>
            <person name="Hauser L."/>
            <person name="Chang Y.J."/>
            <person name="Jeffries C.D."/>
            <person name="Munk C."/>
            <person name="Kiss H."/>
            <person name="Chain P."/>
            <person name="Han C."/>
            <person name="Brettin T."/>
            <person name="Detter J.C."/>
            <person name="Schuler E."/>
            <person name="Goker M."/>
            <person name="Rohde M."/>
            <person name="Bristow J."/>
            <person name="Eisen J.A."/>
            <person name="Markowitz V."/>
            <person name="Hugenholtz P."/>
            <person name="Kyrpides N.C."/>
            <person name="Klenk H.P."/>
        </authorList>
    </citation>
    <scope>NUCLEOTIDE SEQUENCE [LARGE SCALE GENOMIC DNA]</scope>
    <source>
        <strain evidence="9">ATCC 49802 / DSM 20745 / S 6022</strain>
    </source>
</reference>
<dbReference type="STRING" id="479434.Sthe_0409"/>
<evidence type="ECO:0000256" key="1">
    <source>
        <dbReference type="ARBA" id="ARBA00005854"/>
    </source>
</evidence>
<dbReference type="KEGG" id="sti:Sthe_0409"/>
<dbReference type="InterPro" id="IPR029753">
    <property type="entry name" value="D-isomer_DH_CS"/>
</dbReference>
<evidence type="ECO:0000313" key="8">
    <source>
        <dbReference type="EMBL" id="ACZ37848.1"/>
    </source>
</evidence>
<dbReference type="PANTHER" id="PTHR42789">
    <property type="entry name" value="D-ISOMER SPECIFIC 2-HYDROXYACID DEHYDROGENASE FAMILY PROTEIN (AFU_ORTHOLOGUE AFUA_6G10090)"/>
    <property type="match status" value="1"/>
</dbReference>
<keyword evidence="9" id="KW-1185">Reference proteome</keyword>
<name>D1C7L5_SPHTD</name>
<dbReference type="SUPFAM" id="SSF52283">
    <property type="entry name" value="Formate/glycerate dehydrogenase catalytic domain-like"/>
    <property type="match status" value="1"/>
</dbReference>
<keyword evidence="2" id="KW-0028">Amino-acid biosynthesis</keyword>
<dbReference type="InterPro" id="IPR029752">
    <property type="entry name" value="D-isomer_DH_CS1"/>
</dbReference>
<dbReference type="Gene3D" id="3.40.50.720">
    <property type="entry name" value="NAD(P)-binding Rossmann-like Domain"/>
    <property type="match status" value="2"/>
</dbReference>
<evidence type="ECO:0000256" key="2">
    <source>
        <dbReference type="ARBA" id="ARBA00022605"/>
    </source>
</evidence>
<dbReference type="GO" id="GO:0008652">
    <property type="term" value="P:amino acid biosynthetic process"/>
    <property type="evidence" value="ECO:0007669"/>
    <property type="project" value="UniProtKB-KW"/>
</dbReference>
<evidence type="ECO:0000259" key="7">
    <source>
        <dbReference type="Pfam" id="PF02826"/>
    </source>
</evidence>
<dbReference type="CDD" id="cd12172">
    <property type="entry name" value="PGDH_like_2"/>
    <property type="match status" value="1"/>
</dbReference>
<sequence>MGKDVLILTSKFRGRADVAAEFLEQRGCRLVEREVVYPVTEDHLCELVRDVDGLITGLEPITARVLSHANRLKVISAAGVGFDHIDVEEATRRGIAVCNCHGCNNHSVAELAFGMMIGLSRSIYTLDRQIRNGGWGPVPFGPELWDKTLGIVGLGRVGRSTALLGRAFGMRVLATDIVWDMTFANEHGISYVPLERLLRESDFVSLHVPLTPQTRHLIDERALALMKPTAYLINTSRGPVVKESALVDALHAGRIAGAGLDVFEVEPHPNNPYVEFDNVILTPHIGGSTHDASERAFYLALTNVANVLNGEPAHCQVN</sequence>
<dbReference type="FunFam" id="3.40.50.720:FF:000203">
    <property type="entry name" value="D-3-phosphoglycerate dehydrogenase (SerA)"/>
    <property type="match status" value="1"/>
</dbReference>
<gene>
    <name evidence="8" type="ordered locus">Sthe_0409</name>
</gene>